<evidence type="ECO:0000256" key="3">
    <source>
        <dbReference type="SAM" id="MobiDB-lite"/>
    </source>
</evidence>
<feature type="transmembrane region" description="Helical" evidence="4">
    <location>
        <begin position="6"/>
        <end position="24"/>
    </location>
</feature>
<feature type="active site" description="Proton donor/acceptor" evidence="2">
    <location>
        <position position="143"/>
    </location>
</feature>
<sequence length="224" mass="25346">MFKKLIPWILIVLGCLIIGFAIYLKADTYWNQHKLINQYEKYCENIKNQKGGPSDNNPEVSLDSNKPTEKKLPDTIMNPDQENEKKEEERKLPKIIGIMSIPKLDLKVAIGDGSSNAAMRYTVGHFLETAYPGENGNFAVIGHRSYKYGQFFNRLDELEKGDSIGIKSGTKTYEYIVTEKIVVKPEDTWVLNTTAKPTITLITCSPIRIATHRLVVKGVLNKIN</sequence>
<evidence type="ECO:0000256" key="2">
    <source>
        <dbReference type="PIRSR" id="PIRSR605754-1"/>
    </source>
</evidence>
<dbReference type="STRING" id="588581.Cpap_4057"/>
<evidence type="ECO:0000313" key="5">
    <source>
        <dbReference type="EMBL" id="EGD49616.1"/>
    </source>
</evidence>
<dbReference type="SUPFAM" id="SSF63817">
    <property type="entry name" value="Sortase"/>
    <property type="match status" value="1"/>
</dbReference>
<comment type="caution">
    <text evidence="5">The sequence shown here is derived from an EMBL/GenBank/DDBJ whole genome shotgun (WGS) entry which is preliminary data.</text>
</comment>
<accession>F1T818</accession>
<feature type="compositionally biased region" description="Polar residues" evidence="3">
    <location>
        <begin position="54"/>
        <end position="65"/>
    </location>
</feature>
<reference evidence="5" key="1">
    <citation type="submission" date="2009-07" db="EMBL/GenBank/DDBJ databases">
        <authorList>
            <consortium name="US DOE Joint Genome Institute (JGI-PGF)"/>
            <person name="Lucas S."/>
            <person name="Copeland A."/>
            <person name="Lapidus A."/>
            <person name="Glavina del Rio T."/>
            <person name="Tice H."/>
            <person name="Bruce D."/>
            <person name="Goodwin L."/>
            <person name="Pitluck S."/>
            <person name="Larimer F."/>
            <person name="Land M.L."/>
            <person name="Mouttaki H."/>
            <person name="He Z."/>
            <person name="Zhou J."/>
            <person name="Hemme C.L."/>
        </authorList>
    </citation>
    <scope>NUCLEOTIDE SEQUENCE [LARGE SCALE GENOMIC DNA]</scope>
    <source>
        <strain evidence="5">DSM 2782</strain>
    </source>
</reference>
<dbReference type="Proteomes" id="UP000003860">
    <property type="component" value="Unassembled WGS sequence"/>
</dbReference>
<feature type="active site" description="Acyl-thioester intermediate" evidence="2">
    <location>
        <position position="204"/>
    </location>
</feature>
<name>F1T818_9FIRM</name>
<dbReference type="InterPro" id="IPR023365">
    <property type="entry name" value="Sortase_dom-sf"/>
</dbReference>
<dbReference type="InterPro" id="IPR005754">
    <property type="entry name" value="Sortase"/>
</dbReference>
<dbReference type="Pfam" id="PF04203">
    <property type="entry name" value="Sortase"/>
    <property type="match status" value="1"/>
</dbReference>
<proteinExistence type="predicted"/>
<dbReference type="AlphaFoldDB" id="F1T818"/>
<protein>
    <submittedName>
        <fullName evidence="5">Sortase family protein</fullName>
    </submittedName>
</protein>
<evidence type="ECO:0000313" key="6">
    <source>
        <dbReference type="Proteomes" id="UP000003860"/>
    </source>
</evidence>
<dbReference type="EMBL" id="ACXX02000001">
    <property type="protein sequence ID" value="EGD49616.1"/>
    <property type="molecule type" value="Genomic_DNA"/>
</dbReference>
<dbReference type="InterPro" id="IPR042000">
    <property type="entry name" value="Sortase_D_2"/>
</dbReference>
<dbReference type="CDD" id="cd06166">
    <property type="entry name" value="Sortase_D_2"/>
    <property type="match status" value="1"/>
</dbReference>
<organism evidence="5 6">
    <name type="scientific">Ruminiclostridium papyrosolvens DSM 2782</name>
    <dbReference type="NCBI Taxonomy" id="588581"/>
    <lineage>
        <taxon>Bacteria</taxon>
        <taxon>Bacillati</taxon>
        <taxon>Bacillota</taxon>
        <taxon>Clostridia</taxon>
        <taxon>Eubacteriales</taxon>
        <taxon>Oscillospiraceae</taxon>
        <taxon>Ruminiclostridium</taxon>
    </lineage>
</organism>
<keyword evidence="6" id="KW-1185">Reference proteome</keyword>
<keyword evidence="4" id="KW-1133">Transmembrane helix</keyword>
<keyword evidence="1" id="KW-0378">Hydrolase</keyword>
<dbReference type="NCBIfam" id="TIGR01076">
    <property type="entry name" value="sortase_fam"/>
    <property type="match status" value="1"/>
</dbReference>
<dbReference type="PROSITE" id="PS51257">
    <property type="entry name" value="PROKAR_LIPOPROTEIN"/>
    <property type="match status" value="1"/>
</dbReference>
<gene>
    <name evidence="5" type="ORF">Cpap_4057</name>
</gene>
<evidence type="ECO:0000256" key="1">
    <source>
        <dbReference type="ARBA" id="ARBA00022801"/>
    </source>
</evidence>
<dbReference type="GO" id="GO:0016787">
    <property type="term" value="F:hydrolase activity"/>
    <property type="evidence" value="ECO:0007669"/>
    <property type="project" value="UniProtKB-KW"/>
</dbReference>
<dbReference type="RefSeq" id="WP_004616473.1">
    <property type="nucleotide sequence ID" value="NZ_ACXX02000001.1"/>
</dbReference>
<dbReference type="OrthoDB" id="154054at2"/>
<keyword evidence="4" id="KW-0812">Transmembrane</keyword>
<dbReference type="eggNOG" id="COG3764">
    <property type="taxonomic scope" value="Bacteria"/>
</dbReference>
<feature type="region of interest" description="Disordered" evidence="3">
    <location>
        <begin position="47"/>
        <end position="89"/>
    </location>
</feature>
<evidence type="ECO:0000256" key="4">
    <source>
        <dbReference type="SAM" id="Phobius"/>
    </source>
</evidence>
<keyword evidence="4" id="KW-0472">Membrane</keyword>
<dbReference type="Gene3D" id="2.40.260.10">
    <property type="entry name" value="Sortase"/>
    <property type="match status" value="1"/>
</dbReference>
<reference evidence="5" key="2">
    <citation type="submission" date="2011-01" db="EMBL/GenBank/DDBJ databases">
        <title>The Non-contiguous Finished genome of Clostridium papyrosolvens.</title>
        <authorList>
            <person name="Lucas S."/>
            <person name="Copeland A."/>
            <person name="Lapidus A."/>
            <person name="Cheng J.-F."/>
            <person name="Goodwin L."/>
            <person name="Pitluck S."/>
            <person name="Misra M."/>
            <person name="Chertkov O."/>
            <person name="Detter J.C."/>
            <person name="Han C."/>
            <person name="Tapia R."/>
            <person name="Land M."/>
            <person name="Hauser L."/>
            <person name="Kyrpides N."/>
            <person name="Ivanova N."/>
            <person name="Pagani I."/>
            <person name="Mouttaki H."/>
            <person name="He Z."/>
            <person name="Zhou J."/>
            <person name="Hemme C.L."/>
            <person name="Woyke T."/>
        </authorList>
    </citation>
    <scope>NUCLEOTIDE SEQUENCE [LARGE SCALE GENOMIC DNA]</scope>
    <source>
        <strain evidence="5">DSM 2782</strain>
    </source>
</reference>